<reference evidence="4" key="1">
    <citation type="submission" date="2015-06" db="EMBL/GenBank/DDBJ databases">
        <authorList>
            <person name="Hoefler B.C."/>
            <person name="Straight P.D."/>
        </authorList>
    </citation>
    <scope>NUCLEOTIDE SEQUENCE [LARGE SCALE GENOMIC DNA]</scope>
    <source>
        <strain evidence="4">Mm55</strain>
    </source>
</reference>
<dbReference type="InterPro" id="IPR036790">
    <property type="entry name" value="Frizzled_dom_sf"/>
</dbReference>
<evidence type="ECO:0000313" key="5">
    <source>
        <dbReference type="Proteomes" id="UP000078237"/>
    </source>
</evidence>
<dbReference type="Proteomes" id="UP000078237">
    <property type="component" value="Unassembled WGS sequence"/>
</dbReference>
<evidence type="ECO:0000313" key="3">
    <source>
        <dbReference type="EMBL" id="KXX78456.1"/>
    </source>
</evidence>
<dbReference type="AlphaFoldDB" id="A0A175WCZ3"/>
<feature type="signal peptide" evidence="2">
    <location>
        <begin position="1"/>
        <end position="35"/>
    </location>
</feature>
<reference evidence="4 5" key="3">
    <citation type="submission" date="2016-01" db="EMBL/GenBank/DDBJ databases">
        <title>Madurella mycetomatis genome sequencing.</title>
        <authorList>
            <person name="Van De Sande W."/>
        </authorList>
    </citation>
    <scope>NUCLEOTIDE SEQUENCE [LARGE SCALE GENOMIC DNA]</scope>
    <source>
        <strain evidence="4">Mm55</strain>
        <strain evidence="5">mm55</strain>
    </source>
</reference>
<dbReference type="PANTHER" id="PTHR39142">
    <property type="entry name" value="MID1P"/>
    <property type="match status" value="1"/>
</dbReference>
<dbReference type="Gene3D" id="1.10.2000.10">
    <property type="entry name" value="Frizzled cysteine-rich domain"/>
    <property type="match status" value="1"/>
</dbReference>
<evidence type="ECO:0000256" key="2">
    <source>
        <dbReference type="SAM" id="SignalP"/>
    </source>
</evidence>
<dbReference type="OrthoDB" id="5405745at2759"/>
<dbReference type="EMBL" id="LCTW02000120">
    <property type="protein sequence ID" value="KXX78456.1"/>
    <property type="molecule type" value="Genomic_DNA"/>
</dbReference>
<gene>
    <name evidence="4" type="ORF">MMYC01_201444</name>
    <name evidence="3" type="ORF">MMYC01_203458</name>
</gene>
<dbReference type="STRING" id="100816.A0A175WCZ3"/>
<dbReference type="GO" id="GO:0098703">
    <property type="term" value="P:calcium ion import across plasma membrane"/>
    <property type="evidence" value="ECO:0007669"/>
    <property type="project" value="InterPro"/>
</dbReference>
<keyword evidence="5" id="KW-1185">Reference proteome</keyword>
<feature type="compositionally biased region" description="Basic and acidic residues" evidence="1">
    <location>
        <begin position="127"/>
        <end position="136"/>
    </location>
</feature>
<comment type="caution">
    <text evidence="4">The sequence shown here is derived from an EMBL/GenBank/DDBJ whole genome shotgun (WGS) entry which is preliminary data.</text>
</comment>
<protein>
    <submittedName>
        <fullName evidence="4">Calcium influx-promoting protein ehs1</fullName>
    </submittedName>
</protein>
<evidence type="ECO:0000313" key="4">
    <source>
        <dbReference type="EMBL" id="KXX81361.1"/>
    </source>
</evidence>
<feature type="chain" id="PRO_5014046062" evidence="2">
    <location>
        <begin position="36"/>
        <end position="639"/>
    </location>
</feature>
<dbReference type="PANTHER" id="PTHR39142:SF1">
    <property type="entry name" value="AEL197CP"/>
    <property type="match status" value="1"/>
</dbReference>
<proteinExistence type="predicted"/>
<dbReference type="Pfam" id="PF12929">
    <property type="entry name" value="Mid1"/>
    <property type="match status" value="1"/>
</dbReference>
<name>A0A175WCZ3_9PEZI</name>
<reference evidence="5" key="2">
    <citation type="submission" date="2015-06" db="EMBL/GenBank/DDBJ databases">
        <authorList>
            <person name="van de Sande W.W.J."/>
        </authorList>
    </citation>
    <scope>NUCLEOTIDE SEQUENCE [LARGE SCALE GENOMIC DNA]</scope>
    <source>
        <strain evidence="5">mm55</strain>
    </source>
</reference>
<organism evidence="4 5">
    <name type="scientific">Madurella mycetomatis</name>
    <dbReference type="NCBI Taxonomy" id="100816"/>
    <lineage>
        <taxon>Eukaryota</taxon>
        <taxon>Fungi</taxon>
        <taxon>Dikarya</taxon>
        <taxon>Ascomycota</taxon>
        <taxon>Pezizomycotina</taxon>
        <taxon>Sordariomycetes</taxon>
        <taxon>Sordariomycetidae</taxon>
        <taxon>Sordariales</taxon>
        <taxon>Sordariales incertae sedis</taxon>
        <taxon>Madurella</taxon>
    </lineage>
</organism>
<accession>A0A175WCZ3</accession>
<feature type="region of interest" description="Disordered" evidence="1">
    <location>
        <begin position="127"/>
        <end position="163"/>
    </location>
</feature>
<dbReference type="InterPro" id="IPR024338">
    <property type="entry name" value="MID1/Yam8"/>
</dbReference>
<dbReference type="EMBL" id="LCTW02000037">
    <property type="protein sequence ID" value="KXX81361.1"/>
    <property type="molecule type" value="Genomic_DNA"/>
</dbReference>
<keyword evidence="2" id="KW-0732">Signal</keyword>
<sequence length="639" mass="69948">MQLSPLQSRLAASVVASCLLLLLYLALFPPHFALAAELEQTLPVALDDFSFSPNPRGRSLRGPTYEPDFLSFDRSIIGRAPTGFATLTNNEAMPMNVDEGRTQWFVFELPGASGRGTERDRLDVRGEHNASQERDAGAGAGIAGIAGDEAVRERQEPDLARRQGSRMVYISANTCEQPQPVNPSRTTIDPPQLTLFVSTSADNQAPGPLADAKSQVMIVFKEGAAMYNFTTDREVYIGIHAPNVPELFSGAYNFRVAASTDGFYYSYNERVDLIWVDSDSQGALLMTRDLMDKADLQLEATIMDTQPYVLFAHQEDDRAINGLKYSYCGLQNYAQISAGRNGRATNLAQTGMTKRGPGNLLKQQFLFNGLVSSTKYTSILARDGNQFSKRQSGTSGGGGEVFSPLAFQTKSSHGNCALITDLDFCDQVAYSVPSNPNFGNSTQLAQFYDGFASAMYENFNKSLAQIPCEAPSHQRYSLVSNCTDCAAAYKDWLCSVTIPRCEDFDNPAPYLQPRAIGQPFPDGSRLNATTLSRFSNITRFNSSRNPLIDQVIQPGPYKELLPCEDVCYKLVQTCPAAMGFGCPEPGYIGFEGNYARHGRELTCNFPGSAHFRSVGGRMVLVDWRFLFGLVMVGGGLLAL</sequence>
<dbReference type="GO" id="GO:0005262">
    <property type="term" value="F:calcium channel activity"/>
    <property type="evidence" value="ECO:0007669"/>
    <property type="project" value="InterPro"/>
</dbReference>
<dbReference type="VEuPathDB" id="FungiDB:MMYC01_201444"/>
<dbReference type="VEuPathDB" id="FungiDB:MMYC01_203458"/>
<evidence type="ECO:0000256" key="1">
    <source>
        <dbReference type="SAM" id="MobiDB-lite"/>
    </source>
</evidence>
<feature type="compositionally biased region" description="Basic and acidic residues" evidence="1">
    <location>
        <begin position="149"/>
        <end position="161"/>
    </location>
</feature>